<name>A0AAW1LXB2_POPJA</name>
<proteinExistence type="predicted"/>
<protein>
    <recommendedName>
        <fullName evidence="3">Reverse transcriptase</fullName>
    </recommendedName>
</protein>
<dbReference type="Proteomes" id="UP001458880">
    <property type="component" value="Unassembled WGS sequence"/>
</dbReference>
<sequence>MLNGGHTAQRNSVCWSLENAFNSSPWRGILDEYKVTWKTCLSDIWSEHRPSCGVPQGSVLDQILKIPIFMGVQLIEYADDLGCCYLHNCKTCGIVGQDLPIQ</sequence>
<evidence type="ECO:0008006" key="3">
    <source>
        <dbReference type="Google" id="ProtNLM"/>
    </source>
</evidence>
<evidence type="ECO:0000313" key="1">
    <source>
        <dbReference type="EMBL" id="KAK9739866.1"/>
    </source>
</evidence>
<gene>
    <name evidence="1" type="ORF">QE152_g8664</name>
</gene>
<comment type="caution">
    <text evidence="1">The sequence shown here is derived from an EMBL/GenBank/DDBJ whole genome shotgun (WGS) entry which is preliminary data.</text>
</comment>
<accession>A0AAW1LXB2</accession>
<evidence type="ECO:0000313" key="2">
    <source>
        <dbReference type="Proteomes" id="UP001458880"/>
    </source>
</evidence>
<organism evidence="1 2">
    <name type="scientific">Popillia japonica</name>
    <name type="common">Japanese beetle</name>
    <dbReference type="NCBI Taxonomy" id="7064"/>
    <lineage>
        <taxon>Eukaryota</taxon>
        <taxon>Metazoa</taxon>
        <taxon>Ecdysozoa</taxon>
        <taxon>Arthropoda</taxon>
        <taxon>Hexapoda</taxon>
        <taxon>Insecta</taxon>
        <taxon>Pterygota</taxon>
        <taxon>Neoptera</taxon>
        <taxon>Endopterygota</taxon>
        <taxon>Coleoptera</taxon>
        <taxon>Polyphaga</taxon>
        <taxon>Scarabaeiformia</taxon>
        <taxon>Scarabaeidae</taxon>
        <taxon>Rutelinae</taxon>
        <taxon>Popillia</taxon>
    </lineage>
</organism>
<reference evidence="1 2" key="1">
    <citation type="journal article" date="2024" name="BMC Genomics">
        <title>De novo assembly and annotation of Popillia japonica's genome with initial clues to its potential as an invasive pest.</title>
        <authorList>
            <person name="Cucini C."/>
            <person name="Boschi S."/>
            <person name="Funari R."/>
            <person name="Cardaioli E."/>
            <person name="Iannotti N."/>
            <person name="Marturano G."/>
            <person name="Paoli F."/>
            <person name="Bruttini M."/>
            <person name="Carapelli A."/>
            <person name="Frati F."/>
            <person name="Nardi F."/>
        </authorList>
    </citation>
    <scope>NUCLEOTIDE SEQUENCE [LARGE SCALE GENOMIC DNA]</scope>
    <source>
        <strain evidence="1">DMR45628</strain>
    </source>
</reference>
<dbReference type="AlphaFoldDB" id="A0AAW1LXB2"/>
<dbReference type="EMBL" id="JASPKY010000070">
    <property type="protein sequence ID" value="KAK9739866.1"/>
    <property type="molecule type" value="Genomic_DNA"/>
</dbReference>
<keyword evidence="2" id="KW-1185">Reference proteome</keyword>